<evidence type="ECO:0000256" key="1">
    <source>
        <dbReference type="SAM" id="Phobius"/>
    </source>
</evidence>
<dbReference type="AlphaFoldDB" id="A0A7X0PHL9"/>
<reference evidence="2 3" key="1">
    <citation type="submission" date="2020-08" db="EMBL/GenBank/DDBJ databases">
        <title>Functional genomics of gut bacteria from endangered species of beetles.</title>
        <authorList>
            <person name="Carlos-Shanley C."/>
        </authorList>
    </citation>
    <scope>NUCLEOTIDE SEQUENCE [LARGE SCALE GENOMIC DNA]</scope>
    <source>
        <strain evidence="2 3">S00198</strain>
    </source>
</reference>
<gene>
    <name evidence="2" type="ORF">HNP48_004807</name>
</gene>
<keyword evidence="3" id="KW-1185">Reference proteome</keyword>
<feature type="transmembrane region" description="Helical" evidence="1">
    <location>
        <begin position="47"/>
        <end position="69"/>
    </location>
</feature>
<evidence type="ECO:0000313" key="2">
    <source>
        <dbReference type="EMBL" id="MBB6562098.1"/>
    </source>
</evidence>
<comment type="caution">
    <text evidence="2">The sequence shown here is derived from an EMBL/GenBank/DDBJ whole genome shotgun (WGS) entry which is preliminary data.</text>
</comment>
<proteinExistence type="predicted"/>
<dbReference type="RefSeq" id="WP_184861781.1">
    <property type="nucleotide sequence ID" value="NZ_JACHLK010000011.1"/>
</dbReference>
<feature type="transmembrane region" description="Helical" evidence="1">
    <location>
        <begin position="7"/>
        <end position="27"/>
    </location>
</feature>
<sequence length="92" mass="10271">MTLRDFKFLVVVLGCIGASLFFLSWAMQTLWIASFQGQDNAGRAVWFYSQVAAGFLFTMGGLGVAWKWWKDLPGSKRRNVGAVHDANGRQDP</sequence>
<protein>
    <submittedName>
        <fullName evidence="2">Uncharacterized protein</fullName>
    </submittedName>
</protein>
<organism evidence="2 3">
    <name type="scientific">Acidovorax soli</name>
    <dbReference type="NCBI Taxonomy" id="592050"/>
    <lineage>
        <taxon>Bacteria</taxon>
        <taxon>Pseudomonadati</taxon>
        <taxon>Pseudomonadota</taxon>
        <taxon>Betaproteobacteria</taxon>
        <taxon>Burkholderiales</taxon>
        <taxon>Comamonadaceae</taxon>
        <taxon>Acidovorax</taxon>
    </lineage>
</organism>
<keyword evidence="1" id="KW-0812">Transmembrane</keyword>
<dbReference type="Proteomes" id="UP000575083">
    <property type="component" value="Unassembled WGS sequence"/>
</dbReference>
<keyword evidence="1" id="KW-1133">Transmembrane helix</keyword>
<name>A0A7X0PHL9_9BURK</name>
<evidence type="ECO:0000313" key="3">
    <source>
        <dbReference type="Proteomes" id="UP000575083"/>
    </source>
</evidence>
<accession>A0A7X0PHL9</accession>
<dbReference type="EMBL" id="JACHLK010000011">
    <property type="protein sequence ID" value="MBB6562098.1"/>
    <property type="molecule type" value="Genomic_DNA"/>
</dbReference>
<keyword evidence="1" id="KW-0472">Membrane</keyword>